<gene>
    <name evidence="1" type="ORF">B8W67_04650</name>
</gene>
<dbReference type="OrthoDB" id="9811352at2"/>
<proteinExistence type="predicted"/>
<evidence type="ECO:0000313" key="1">
    <source>
        <dbReference type="EMBL" id="OSC35077.1"/>
    </source>
</evidence>
<dbReference type="AlphaFoldDB" id="A0A7I7S9S8"/>
<dbReference type="PANTHER" id="PTHR42852:SF13">
    <property type="entry name" value="PROTEIN DIPZ"/>
    <property type="match status" value="1"/>
</dbReference>
<comment type="caution">
    <text evidence="1">The sequence shown here is derived from an EMBL/GenBank/DDBJ whole genome shotgun (WGS) entry which is preliminary data.</text>
</comment>
<keyword evidence="2" id="KW-1185">Reference proteome</keyword>
<dbReference type="Proteomes" id="UP000193577">
    <property type="component" value="Unassembled WGS sequence"/>
</dbReference>
<name>A0A7I7S9S8_9MYCO</name>
<dbReference type="EMBL" id="NCXO01000006">
    <property type="protein sequence ID" value="OSC35077.1"/>
    <property type="molecule type" value="Genomic_DNA"/>
</dbReference>
<reference evidence="1 2" key="1">
    <citation type="submission" date="2017-04" db="EMBL/GenBank/DDBJ databases">
        <title>The new phylogeny of genus Mycobacterium.</title>
        <authorList>
            <person name="Tortoli E."/>
            <person name="Trovato A."/>
            <person name="Cirillo D.M."/>
        </authorList>
    </citation>
    <scope>NUCLEOTIDE SEQUENCE [LARGE SCALE GENOMIC DNA]</scope>
    <source>
        <strain evidence="1 2">KCTC 19819</strain>
    </source>
</reference>
<dbReference type="RefSeq" id="WP_085302465.1">
    <property type="nucleotide sequence ID" value="NZ_AP022594.1"/>
</dbReference>
<organism evidence="1 2">
    <name type="scientific">Mycolicibacillus koreensis</name>
    <dbReference type="NCBI Taxonomy" id="1069220"/>
    <lineage>
        <taxon>Bacteria</taxon>
        <taxon>Bacillati</taxon>
        <taxon>Actinomycetota</taxon>
        <taxon>Actinomycetes</taxon>
        <taxon>Mycobacteriales</taxon>
        <taxon>Mycobacteriaceae</taxon>
        <taxon>Mycolicibacillus</taxon>
    </lineage>
</organism>
<evidence type="ECO:0000313" key="2">
    <source>
        <dbReference type="Proteomes" id="UP000193577"/>
    </source>
</evidence>
<sequence length="162" mass="17771">MTVSSDSTALAPELDVCEWLGTPAPLASSRGRVVLVEAFQMLCPGCVHYGLPQAIRVHRHFPQVAVVGLHTVFEHHDVTGPEALRVFVAEFGLDFPIGIDRHDDGHRMPATMRRYRLEGTPTTLLIDRQGRLRFSQLGTVDDLALGVLLGELLAEDDPHSTA</sequence>
<accession>A0A7I7S9S8</accession>
<dbReference type="InterPro" id="IPR036249">
    <property type="entry name" value="Thioredoxin-like_sf"/>
</dbReference>
<dbReference type="SUPFAM" id="SSF52833">
    <property type="entry name" value="Thioredoxin-like"/>
    <property type="match status" value="1"/>
</dbReference>
<protein>
    <submittedName>
        <fullName evidence="1">Uncharacterized protein</fullName>
    </submittedName>
</protein>
<dbReference type="Gene3D" id="3.40.30.10">
    <property type="entry name" value="Glutaredoxin"/>
    <property type="match status" value="1"/>
</dbReference>
<dbReference type="InterPro" id="IPR050553">
    <property type="entry name" value="Thioredoxin_ResA/DsbE_sf"/>
</dbReference>
<dbReference type="CDD" id="cd02966">
    <property type="entry name" value="TlpA_like_family"/>
    <property type="match status" value="1"/>
</dbReference>
<dbReference type="PANTHER" id="PTHR42852">
    <property type="entry name" value="THIOL:DISULFIDE INTERCHANGE PROTEIN DSBE"/>
    <property type="match status" value="1"/>
</dbReference>